<gene>
    <name evidence="10" type="primary">g11894</name>
    <name evidence="10" type="ORF">VP750_LOCUS10617</name>
</gene>
<comment type="caution">
    <text evidence="10">The sequence shown here is derived from an EMBL/GenBank/DDBJ whole genome shotgun (WGS) entry which is preliminary data.</text>
</comment>
<evidence type="ECO:0000313" key="10">
    <source>
        <dbReference type="EMBL" id="CAL5228711.1"/>
    </source>
</evidence>
<reference evidence="10 11" key="1">
    <citation type="submission" date="2024-06" db="EMBL/GenBank/DDBJ databases">
        <authorList>
            <person name="Kraege A."/>
            <person name="Thomma B."/>
        </authorList>
    </citation>
    <scope>NUCLEOTIDE SEQUENCE [LARGE SCALE GENOMIC DNA]</scope>
</reference>
<keyword evidence="11" id="KW-1185">Reference proteome</keyword>
<keyword evidence="9" id="KW-0812">Transmembrane</keyword>
<feature type="region of interest" description="Disordered" evidence="8">
    <location>
        <begin position="41"/>
        <end position="113"/>
    </location>
</feature>
<organism evidence="10 11">
    <name type="scientific">Coccomyxa viridis</name>
    <dbReference type="NCBI Taxonomy" id="1274662"/>
    <lineage>
        <taxon>Eukaryota</taxon>
        <taxon>Viridiplantae</taxon>
        <taxon>Chlorophyta</taxon>
        <taxon>core chlorophytes</taxon>
        <taxon>Trebouxiophyceae</taxon>
        <taxon>Trebouxiophyceae incertae sedis</taxon>
        <taxon>Coccomyxaceae</taxon>
        <taxon>Coccomyxa</taxon>
    </lineage>
</organism>
<feature type="compositionally biased region" description="Basic and acidic residues" evidence="8">
    <location>
        <begin position="81"/>
        <end position="90"/>
    </location>
</feature>
<evidence type="ECO:0000313" key="11">
    <source>
        <dbReference type="Proteomes" id="UP001497392"/>
    </source>
</evidence>
<sequence length="873" mass="99487">MSEPLASSTSKSGLLVFAGGILIGSAVAAAVAYTYTSAYQDDRPRNRRGKGNQRPSSPRRRRINYGENGDYTSYTGNHTPYEQKEKKRTDGVNAHNKAAQSESGRFQDSSSGRRLRDLYTEDDEWAHMGGYQPSPSVAPSVPDTVNQSADERGHAAHMHQGQRQPYRDGASRPMPVNGGSAQAAASSNHVKPAQPAVTPQPAGNMMSSIAHTLVPPPYKQEVPHPPAQHNISTMNELVMEGKIIEDAAVHEQYSRVITPEPAMNEETEDVCALLQQCLDLRDKWLFKPAKSPAAMGPCEEVARPSLLEARPFEWSPQEPSDFEFEMVNGIIRIYRGSQRDNEAFPVPGSSYDFFSDMHWVLRISAMGPTKSFCHHRLMLLEQKFRLHQQLNADKEFLAQKSAPHRDFYNVRKVDTHVHHSACMHQKHLLRFIKSKLKKEPDEVVIFRDGKWLTLREVFESLNLTGYDLNVDTLDMHADKNTFHRFDRFNLKYNPFGQSRLREIFIKQDNVLHGSFLAELTKEVLSDLEASKYQHAEYRISIYGRKRVEWDILAAWIVQNSLCSDNVVWLIQIPRLYDIYKAQGLVDNFEQLLDNIFTPLFEVTIDPNTHPQLHLFLKTVVGFDMVDDESKPERRPAKHMKTPEEWDLKHNPAYAYYAFYTYANLYTLNKLREARGLNTFALRPHAGEAGDVDHLVSGLLLCENIAHGINLRKSLPLQYLFYLGQIGLCMSPLSNNSLFLDYHKNPFPVFFARGLSLSLSTDDPLQIHLTKEPLVEEYSVAAQVWKLTATDLCEIARNSVLHSGFPHQVKMHWVHENYWQPGPQGNDIQKTNVPNLRMRFRFDNHQEEMQLISAGSVAHAHRQEQQANARKESA</sequence>
<evidence type="ECO:0000256" key="8">
    <source>
        <dbReference type="SAM" id="MobiDB-lite"/>
    </source>
</evidence>
<evidence type="ECO:0000256" key="1">
    <source>
        <dbReference type="ARBA" id="ARBA00001947"/>
    </source>
</evidence>
<feature type="transmembrane region" description="Helical" evidence="9">
    <location>
        <begin position="12"/>
        <end position="35"/>
    </location>
</feature>
<keyword evidence="5" id="KW-0479">Metal-binding</keyword>
<feature type="compositionally biased region" description="Basic residues" evidence="8">
    <location>
        <begin position="45"/>
        <end position="63"/>
    </location>
</feature>
<dbReference type="Proteomes" id="UP001497392">
    <property type="component" value="Unassembled WGS sequence"/>
</dbReference>
<dbReference type="InterPro" id="IPR032466">
    <property type="entry name" value="Metal_Hydrolase"/>
</dbReference>
<dbReference type="PROSITE" id="PS00485">
    <property type="entry name" value="A_DEAMINASE"/>
    <property type="match status" value="1"/>
</dbReference>
<proteinExistence type="inferred from homology"/>
<dbReference type="Gene3D" id="3.20.20.140">
    <property type="entry name" value="Metal-dependent hydrolases"/>
    <property type="match status" value="1"/>
</dbReference>
<comment type="similarity">
    <text evidence="3">Belongs to the metallo-dependent hydrolases superfamily. Adenosine and AMP deaminases family.</text>
</comment>
<keyword evidence="6" id="KW-0378">Hydrolase</keyword>
<dbReference type="PANTHER" id="PTHR11359:SF0">
    <property type="entry name" value="AMP DEAMINASE"/>
    <property type="match status" value="1"/>
</dbReference>
<protein>
    <recommendedName>
        <fullName evidence="4">AMP deaminase</fullName>
        <ecNumber evidence="4">3.5.4.6</ecNumber>
    </recommendedName>
</protein>
<feature type="compositionally biased region" description="Polar residues" evidence="8">
    <location>
        <begin position="98"/>
        <end position="112"/>
    </location>
</feature>
<dbReference type="EC" id="3.5.4.6" evidence="4"/>
<dbReference type="InterPro" id="IPR006329">
    <property type="entry name" value="AMPD"/>
</dbReference>
<keyword evidence="7" id="KW-0862">Zinc</keyword>
<feature type="region of interest" description="Disordered" evidence="8">
    <location>
        <begin position="126"/>
        <end position="199"/>
    </location>
</feature>
<keyword evidence="9" id="KW-1133">Transmembrane helix</keyword>
<comment type="pathway">
    <text evidence="2">Purine metabolism; IMP biosynthesis via salvage pathway; IMP from AMP: step 1/1.</text>
</comment>
<evidence type="ECO:0000256" key="4">
    <source>
        <dbReference type="ARBA" id="ARBA00012775"/>
    </source>
</evidence>
<evidence type="ECO:0000256" key="3">
    <source>
        <dbReference type="ARBA" id="ARBA00006676"/>
    </source>
</evidence>
<dbReference type="EMBL" id="CAXHTA020000019">
    <property type="protein sequence ID" value="CAL5228711.1"/>
    <property type="molecule type" value="Genomic_DNA"/>
</dbReference>
<dbReference type="CDD" id="cd01319">
    <property type="entry name" value="AMPD"/>
    <property type="match status" value="1"/>
</dbReference>
<feature type="compositionally biased region" description="Polar residues" evidence="8">
    <location>
        <begin position="70"/>
        <end position="80"/>
    </location>
</feature>
<evidence type="ECO:0000256" key="7">
    <source>
        <dbReference type="ARBA" id="ARBA00022833"/>
    </source>
</evidence>
<evidence type="ECO:0000256" key="2">
    <source>
        <dbReference type="ARBA" id="ARBA00004955"/>
    </source>
</evidence>
<dbReference type="InterPro" id="IPR006650">
    <property type="entry name" value="A/AMP_deam_AS"/>
</dbReference>
<evidence type="ECO:0000256" key="9">
    <source>
        <dbReference type="SAM" id="Phobius"/>
    </source>
</evidence>
<accession>A0ABP1G900</accession>
<dbReference type="NCBIfam" id="TIGR01429">
    <property type="entry name" value="AMP_deaminase"/>
    <property type="match status" value="1"/>
</dbReference>
<dbReference type="SUPFAM" id="SSF51556">
    <property type="entry name" value="Metallo-dependent hydrolases"/>
    <property type="match status" value="1"/>
</dbReference>
<comment type="cofactor">
    <cofactor evidence="1">
        <name>Zn(2+)</name>
        <dbReference type="ChEBI" id="CHEBI:29105"/>
    </cofactor>
</comment>
<keyword evidence="9" id="KW-0472">Membrane</keyword>
<dbReference type="Pfam" id="PF19326">
    <property type="entry name" value="AMP_deaminase"/>
    <property type="match status" value="1"/>
</dbReference>
<evidence type="ECO:0000256" key="5">
    <source>
        <dbReference type="ARBA" id="ARBA00022723"/>
    </source>
</evidence>
<feature type="compositionally biased region" description="Polar residues" evidence="8">
    <location>
        <begin position="133"/>
        <end position="148"/>
    </location>
</feature>
<dbReference type="PANTHER" id="PTHR11359">
    <property type="entry name" value="AMP DEAMINASE"/>
    <property type="match status" value="1"/>
</dbReference>
<dbReference type="Gene3D" id="4.10.800.20">
    <property type="match status" value="1"/>
</dbReference>
<evidence type="ECO:0000256" key="6">
    <source>
        <dbReference type="ARBA" id="ARBA00022801"/>
    </source>
</evidence>
<name>A0ABP1G900_9CHLO</name>